<dbReference type="Proteomes" id="UP000054558">
    <property type="component" value="Unassembled WGS sequence"/>
</dbReference>
<evidence type="ECO:0000313" key="4">
    <source>
        <dbReference type="Proteomes" id="UP000054558"/>
    </source>
</evidence>
<dbReference type="InterPro" id="IPR050773">
    <property type="entry name" value="CbxX/CfxQ_RuBisCO_ESX"/>
</dbReference>
<dbReference type="STRING" id="105231.A0A1Y1IKH6"/>
<reference evidence="3 4" key="1">
    <citation type="journal article" date="2014" name="Nat. Commun.">
        <title>Klebsormidium flaccidum genome reveals primary factors for plant terrestrial adaptation.</title>
        <authorList>
            <person name="Hori K."/>
            <person name="Maruyama F."/>
            <person name="Fujisawa T."/>
            <person name="Togashi T."/>
            <person name="Yamamoto N."/>
            <person name="Seo M."/>
            <person name="Sato S."/>
            <person name="Yamada T."/>
            <person name="Mori H."/>
            <person name="Tajima N."/>
            <person name="Moriyama T."/>
            <person name="Ikeuchi M."/>
            <person name="Watanabe M."/>
            <person name="Wada H."/>
            <person name="Kobayashi K."/>
            <person name="Saito M."/>
            <person name="Masuda T."/>
            <person name="Sasaki-Sekimoto Y."/>
            <person name="Mashiguchi K."/>
            <person name="Awai K."/>
            <person name="Shimojima M."/>
            <person name="Masuda S."/>
            <person name="Iwai M."/>
            <person name="Nobusawa T."/>
            <person name="Narise T."/>
            <person name="Kondo S."/>
            <person name="Saito H."/>
            <person name="Sato R."/>
            <person name="Murakawa M."/>
            <person name="Ihara Y."/>
            <person name="Oshima-Yamada Y."/>
            <person name="Ohtaka K."/>
            <person name="Satoh M."/>
            <person name="Sonobe K."/>
            <person name="Ishii M."/>
            <person name="Ohtani R."/>
            <person name="Kanamori-Sato M."/>
            <person name="Honoki R."/>
            <person name="Miyazaki D."/>
            <person name="Mochizuki H."/>
            <person name="Umetsu J."/>
            <person name="Higashi K."/>
            <person name="Shibata D."/>
            <person name="Kamiya Y."/>
            <person name="Sato N."/>
            <person name="Nakamura Y."/>
            <person name="Tabata S."/>
            <person name="Ida S."/>
            <person name="Kurokawa K."/>
            <person name="Ohta H."/>
        </authorList>
    </citation>
    <scope>NUCLEOTIDE SEQUENCE [LARGE SCALE GENOMIC DNA]</scope>
    <source>
        <strain evidence="3 4">NIES-2285</strain>
    </source>
</reference>
<protein>
    <recommendedName>
        <fullName evidence="5">ATPase AAA-type core domain-containing protein</fullName>
    </recommendedName>
</protein>
<keyword evidence="2" id="KW-0067">ATP-binding</keyword>
<evidence type="ECO:0000256" key="1">
    <source>
        <dbReference type="ARBA" id="ARBA00022741"/>
    </source>
</evidence>
<dbReference type="Gene3D" id="3.40.50.300">
    <property type="entry name" value="P-loop containing nucleotide triphosphate hydrolases"/>
    <property type="match status" value="1"/>
</dbReference>
<evidence type="ECO:0000256" key="2">
    <source>
        <dbReference type="ARBA" id="ARBA00022840"/>
    </source>
</evidence>
<organism evidence="3 4">
    <name type="scientific">Klebsormidium nitens</name>
    <name type="common">Green alga</name>
    <name type="synonym">Ulothrix nitens</name>
    <dbReference type="NCBI Taxonomy" id="105231"/>
    <lineage>
        <taxon>Eukaryota</taxon>
        <taxon>Viridiplantae</taxon>
        <taxon>Streptophyta</taxon>
        <taxon>Klebsormidiophyceae</taxon>
        <taxon>Klebsormidiales</taxon>
        <taxon>Klebsormidiaceae</taxon>
        <taxon>Klebsormidium</taxon>
    </lineage>
</organism>
<proteinExistence type="predicted"/>
<sequence length="251" mass="26557">MKSHRRKFGATARACRKPPGGPAFWGFAAPAGAGAASDALIRAAALAASASTVASEPLLVDARAQLGLKRAEGGVHFLDEAYRLIVPGSTIDFGNEALEQIMSQMDSGKLMCIFAGYETPMKKVLDCNEGFLIGGSGSSSKRATALDERLDVQCADLAALLTLTLANFEAAADGMSPVEAVPVAEPTTDPTDLICQLSRHVGSVLEREASSPGVELIDSPKQKRRWIHVPKSHRLVVQKKSVSQQGLFLES</sequence>
<name>A0A1Y1IKH6_KLENI</name>
<dbReference type="InterPro" id="IPR027417">
    <property type="entry name" value="P-loop_NTPase"/>
</dbReference>
<dbReference type="OrthoDB" id="2018900at2759"/>
<dbReference type="AlphaFoldDB" id="A0A1Y1IKH6"/>
<keyword evidence="4" id="KW-1185">Reference proteome</keyword>
<dbReference type="InterPro" id="IPR000641">
    <property type="entry name" value="CbxX/CfxQ"/>
</dbReference>
<evidence type="ECO:0008006" key="5">
    <source>
        <dbReference type="Google" id="ProtNLM"/>
    </source>
</evidence>
<dbReference type="GO" id="GO:0005524">
    <property type="term" value="F:ATP binding"/>
    <property type="evidence" value="ECO:0007669"/>
    <property type="project" value="UniProtKB-KW"/>
</dbReference>
<keyword evidence="1" id="KW-0547">Nucleotide-binding</keyword>
<dbReference type="PRINTS" id="PR00819">
    <property type="entry name" value="CBXCFQXSUPER"/>
</dbReference>
<gene>
    <name evidence="3" type="ORF">KFL_004430030</name>
</gene>
<dbReference type="EMBL" id="DF237392">
    <property type="protein sequence ID" value="GAQ88598.1"/>
    <property type="molecule type" value="Genomic_DNA"/>
</dbReference>
<dbReference type="PANTHER" id="PTHR43392">
    <property type="entry name" value="AAA-TYPE ATPASE FAMILY PROTEIN / ANKYRIN REPEAT FAMILY PROTEIN"/>
    <property type="match status" value="1"/>
</dbReference>
<evidence type="ECO:0000313" key="3">
    <source>
        <dbReference type="EMBL" id="GAQ88598.1"/>
    </source>
</evidence>
<dbReference type="PANTHER" id="PTHR43392:SF2">
    <property type="entry name" value="AAA-TYPE ATPASE FAMILY PROTEIN _ ANKYRIN REPEAT FAMILY PROTEIN"/>
    <property type="match status" value="1"/>
</dbReference>
<accession>A0A1Y1IKH6</accession>